<keyword evidence="2" id="KW-0812">Transmembrane</keyword>
<evidence type="ECO:0000256" key="2">
    <source>
        <dbReference type="SAM" id="Phobius"/>
    </source>
</evidence>
<reference evidence="3 4" key="1">
    <citation type="submission" date="2018-08" db="EMBL/GenBank/DDBJ databases">
        <title>Diversity &amp; Physiological Properties of Lignin-Decomposing Actinobacteria from Soil.</title>
        <authorList>
            <person name="Roh S.G."/>
            <person name="Kim S.B."/>
        </authorList>
    </citation>
    <scope>NUCLEOTIDE SEQUENCE [LARGE SCALE GENOMIC DNA]</scope>
    <source>
        <strain evidence="3 4">MMS17-GH009</strain>
    </source>
</reference>
<evidence type="ECO:0000313" key="4">
    <source>
        <dbReference type="Proteomes" id="UP000263377"/>
    </source>
</evidence>
<protein>
    <submittedName>
        <fullName evidence="3">Uncharacterized protein</fullName>
    </submittedName>
</protein>
<dbReference type="Proteomes" id="UP000263377">
    <property type="component" value="Unassembled WGS sequence"/>
</dbReference>
<comment type="caution">
    <text evidence="3">The sequence shown here is derived from an EMBL/GenBank/DDBJ whole genome shotgun (WGS) entry which is preliminary data.</text>
</comment>
<keyword evidence="2" id="KW-1133">Transmembrane helix</keyword>
<organism evidence="3 4">
    <name type="scientific">Kitasatospora xanthocidica</name>
    <dbReference type="NCBI Taxonomy" id="83382"/>
    <lineage>
        <taxon>Bacteria</taxon>
        <taxon>Bacillati</taxon>
        <taxon>Actinomycetota</taxon>
        <taxon>Actinomycetes</taxon>
        <taxon>Kitasatosporales</taxon>
        <taxon>Streptomycetaceae</taxon>
        <taxon>Kitasatospora</taxon>
    </lineage>
</organism>
<accession>A0A372ZWH0</accession>
<feature type="compositionally biased region" description="Basic residues" evidence="1">
    <location>
        <begin position="58"/>
        <end position="67"/>
    </location>
</feature>
<feature type="transmembrane region" description="Helical" evidence="2">
    <location>
        <begin position="69"/>
        <end position="88"/>
    </location>
</feature>
<evidence type="ECO:0000313" key="3">
    <source>
        <dbReference type="EMBL" id="RGD59792.1"/>
    </source>
</evidence>
<evidence type="ECO:0000256" key="1">
    <source>
        <dbReference type="SAM" id="MobiDB-lite"/>
    </source>
</evidence>
<keyword evidence="2" id="KW-0472">Membrane</keyword>
<feature type="region of interest" description="Disordered" evidence="1">
    <location>
        <begin position="43"/>
        <end position="67"/>
    </location>
</feature>
<gene>
    <name evidence="3" type="ORF">DR950_20190</name>
</gene>
<feature type="region of interest" description="Disordered" evidence="1">
    <location>
        <begin position="91"/>
        <end position="113"/>
    </location>
</feature>
<keyword evidence="4" id="KW-1185">Reference proteome</keyword>
<dbReference type="RefSeq" id="WP_117487938.1">
    <property type="nucleotide sequence ID" value="NZ_QVIG01000001.1"/>
</dbReference>
<name>A0A372ZWH0_9ACTN</name>
<dbReference type="EMBL" id="QVIG01000001">
    <property type="protein sequence ID" value="RGD59792.1"/>
    <property type="molecule type" value="Genomic_DNA"/>
</dbReference>
<dbReference type="AlphaFoldDB" id="A0A372ZWH0"/>
<proteinExistence type="predicted"/>
<sequence length="251" mass="27167">MSATPRHRSEQADREELARLLPAPAAPVLPRSRHLLLKEHLLDSITDPDGTPDTPRRTTPRRTTRRRGLLLGAALPLGLAAALTGVLLTTGTDGSTPGDDDSGRSLGSSSGVAYTLESEEEVVRLTILEDYKPVDVDQLQRDIDRFGIRARVYPGEPGCKAREPKQPSHVDLTAGWDIEHGPGEPLVLTVHPRRLPAGTEIFIYLPLARTSPANSSREMQAGLMKSPGPSCMPAKEYVNPLASLYPTPPAK</sequence>